<evidence type="ECO:0000313" key="6">
    <source>
        <dbReference type="Proteomes" id="UP001519307"/>
    </source>
</evidence>
<keyword evidence="2 5" id="KW-0238">DNA-binding</keyword>
<keyword evidence="6" id="KW-1185">Reference proteome</keyword>
<name>A0ABS4KVX8_9CLOT</name>
<accession>A0ABS4KVX8</accession>
<evidence type="ECO:0000256" key="3">
    <source>
        <dbReference type="ARBA" id="ARBA00023163"/>
    </source>
</evidence>
<dbReference type="RefSeq" id="WP_209703416.1">
    <property type="nucleotide sequence ID" value="NZ_JAGGLM010000039.1"/>
</dbReference>
<protein>
    <submittedName>
        <fullName evidence="5">DNA-binding MarR family transcriptional regulator</fullName>
    </submittedName>
</protein>
<dbReference type="InterPro" id="IPR023187">
    <property type="entry name" value="Tscrpt_reg_MarR-type_CS"/>
</dbReference>
<dbReference type="Gene3D" id="1.10.10.10">
    <property type="entry name" value="Winged helix-like DNA-binding domain superfamily/Winged helix DNA-binding domain"/>
    <property type="match status" value="1"/>
</dbReference>
<dbReference type="Pfam" id="PF01047">
    <property type="entry name" value="MarR"/>
    <property type="match status" value="1"/>
</dbReference>
<gene>
    <name evidence="5" type="ORF">J2Z42_002922</name>
</gene>
<dbReference type="InterPro" id="IPR036388">
    <property type="entry name" value="WH-like_DNA-bd_sf"/>
</dbReference>
<proteinExistence type="predicted"/>
<dbReference type="SUPFAM" id="SSF46785">
    <property type="entry name" value="Winged helix' DNA-binding domain"/>
    <property type="match status" value="1"/>
</dbReference>
<dbReference type="EMBL" id="JAGGLM010000039">
    <property type="protein sequence ID" value="MBP2034187.1"/>
    <property type="molecule type" value="Genomic_DNA"/>
</dbReference>
<sequence>MNRPDILESAKKNIVDFFLISKPFFNNSKYIGGLTVPQIIFLSELKHNGSCTVSSLAKSMGITSSAVTSLSNKLLSNEFITRHRPKDNRRIVILNLTDKGDEIIKKVNKSRLNFLEEFLKTIKTEDLEKINCGISKLNSNFINYKNNLKN</sequence>
<evidence type="ECO:0000256" key="2">
    <source>
        <dbReference type="ARBA" id="ARBA00023125"/>
    </source>
</evidence>
<keyword evidence="1" id="KW-0805">Transcription regulation</keyword>
<dbReference type="PRINTS" id="PR00598">
    <property type="entry name" value="HTHMARR"/>
</dbReference>
<organism evidence="5 6">
    <name type="scientific">Clostridium algifaecis</name>
    <dbReference type="NCBI Taxonomy" id="1472040"/>
    <lineage>
        <taxon>Bacteria</taxon>
        <taxon>Bacillati</taxon>
        <taxon>Bacillota</taxon>
        <taxon>Clostridia</taxon>
        <taxon>Eubacteriales</taxon>
        <taxon>Clostridiaceae</taxon>
        <taxon>Clostridium</taxon>
    </lineage>
</organism>
<evidence type="ECO:0000256" key="1">
    <source>
        <dbReference type="ARBA" id="ARBA00023015"/>
    </source>
</evidence>
<dbReference type="GO" id="GO:0003677">
    <property type="term" value="F:DNA binding"/>
    <property type="evidence" value="ECO:0007669"/>
    <property type="project" value="UniProtKB-KW"/>
</dbReference>
<reference evidence="5 6" key="1">
    <citation type="submission" date="2021-03" db="EMBL/GenBank/DDBJ databases">
        <title>Genomic Encyclopedia of Type Strains, Phase IV (KMG-IV): sequencing the most valuable type-strain genomes for metagenomic binning, comparative biology and taxonomic classification.</title>
        <authorList>
            <person name="Goeker M."/>
        </authorList>
    </citation>
    <scope>NUCLEOTIDE SEQUENCE [LARGE SCALE GENOMIC DNA]</scope>
    <source>
        <strain evidence="5 6">DSM 28783</strain>
    </source>
</reference>
<keyword evidence="3" id="KW-0804">Transcription</keyword>
<comment type="caution">
    <text evidence="5">The sequence shown here is derived from an EMBL/GenBank/DDBJ whole genome shotgun (WGS) entry which is preliminary data.</text>
</comment>
<dbReference type="InterPro" id="IPR036390">
    <property type="entry name" value="WH_DNA-bd_sf"/>
</dbReference>
<evidence type="ECO:0000259" key="4">
    <source>
        <dbReference type="PROSITE" id="PS50995"/>
    </source>
</evidence>
<feature type="domain" description="HTH marR-type" evidence="4">
    <location>
        <begin position="1"/>
        <end position="139"/>
    </location>
</feature>
<dbReference type="PANTHER" id="PTHR42756:SF1">
    <property type="entry name" value="TRANSCRIPTIONAL REPRESSOR OF EMRAB OPERON"/>
    <property type="match status" value="1"/>
</dbReference>
<dbReference type="Proteomes" id="UP001519307">
    <property type="component" value="Unassembled WGS sequence"/>
</dbReference>
<dbReference type="PROSITE" id="PS01117">
    <property type="entry name" value="HTH_MARR_1"/>
    <property type="match status" value="1"/>
</dbReference>
<dbReference type="PROSITE" id="PS50995">
    <property type="entry name" value="HTH_MARR_2"/>
    <property type="match status" value="1"/>
</dbReference>
<dbReference type="SMART" id="SM00347">
    <property type="entry name" value="HTH_MARR"/>
    <property type="match status" value="1"/>
</dbReference>
<evidence type="ECO:0000313" key="5">
    <source>
        <dbReference type="EMBL" id="MBP2034187.1"/>
    </source>
</evidence>
<dbReference type="InterPro" id="IPR000835">
    <property type="entry name" value="HTH_MarR-typ"/>
</dbReference>
<dbReference type="PANTHER" id="PTHR42756">
    <property type="entry name" value="TRANSCRIPTIONAL REGULATOR, MARR"/>
    <property type="match status" value="1"/>
</dbReference>